<sequence length="336" mass="37358">MKCFITFCLNVLIYAVSARVTGQANNYVNPIPDSNESAIYIPKHHMYGKLQYSSFAHYPNIIETITPSINLVSFSIPRIRSSNLNYAAAHGLNAEINQRYTHPEQTYNLRLLAAPLPGYQDSNRHHHSIPVHQSISSPIKLTHERLNNLQKFLPKPESLQNVQQVFAVPSVDNTEPPTLVRHETKTLTTKTLPSVRPAIKIASYNHLFPNLAAVASSALPYPQVYAAPRLSGNNHESNTAQEASDVLKQAISSDYKIEHLRSSPGTHLLNSGSAEQIHDVNASTQFQQIQLISDDSMQPIHNKLISSPRKHTGRIIANTPVAQSSKITAPLHKTFH</sequence>
<evidence type="ECO:0000256" key="1">
    <source>
        <dbReference type="SAM" id="SignalP"/>
    </source>
</evidence>
<accession>A0A1B0FNV4</accession>
<dbReference type="EnsemblMetazoa" id="GMOY005588-RA">
    <property type="protein sequence ID" value="GMOY005588-PA"/>
    <property type="gene ID" value="GMOY005588"/>
</dbReference>
<dbReference type="Proteomes" id="UP000092444">
    <property type="component" value="Unassembled WGS sequence"/>
</dbReference>
<keyword evidence="1" id="KW-0732">Signal</keyword>
<reference evidence="2" key="1">
    <citation type="submission" date="2020-05" db="UniProtKB">
        <authorList>
            <consortium name="EnsemblMetazoa"/>
        </authorList>
    </citation>
    <scope>IDENTIFICATION</scope>
    <source>
        <strain evidence="2">Yale</strain>
    </source>
</reference>
<protein>
    <submittedName>
        <fullName evidence="2">Uncharacterized protein</fullName>
    </submittedName>
</protein>
<evidence type="ECO:0000313" key="3">
    <source>
        <dbReference type="Proteomes" id="UP000092444"/>
    </source>
</evidence>
<proteinExistence type="predicted"/>
<dbReference type="EMBL" id="CCAG010000922">
    <property type="status" value="NOT_ANNOTATED_CDS"/>
    <property type="molecule type" value="Genomic_DNA"/>
</dbReference>
<organism evidence="2 3">
    <name type="scientific">Glossina morsitans morsitans</name>
    <name type="common">Savannah tsetse fly</name>
    <dbReference type="NCBI Taxonomy" id="37546"/>
    <lineage>
        <taxon>Eukaryota</taxon>
        <taxon>Metazoa</taxon>
        <taxon>Ecdysozoa</taxon>
        <taxon>Arthropoda</taxon>
        <taxon>Hexapoda</taxon>
        <taxon>Insecta</taxon>
        <taxon>Pterygota</taxon>
        <taxon>Neoptera</taxon>
        <taxon>Endopterygota</taxon>
        <taxon>Diptera</taxon>
        <taxon>Brachycera</taxon>
        <taxon>Muscomorpha</taxon>
        <taxon>Hippoboscoidea</taxon>
        <taxon>Glossinidae</taxon>
        <taxon>Glossina</taxon>
    </lineage>
</organism>
<feature type="chain" id="PRO_5008407653" evidence="1">
    <location>
        <begin position="19"/>
        <end position="336"/>
    </location>
</feature>
<name>A0A1B0FNV4_GLOMM</name>
<evidence type="ECO:0000313" key="2">
    <source>
        <dbReference type="EnsemblMetazoa" id="GMOY005588-PA"/>
    </source>
</evidence>
<keyword evidence="3" id="KW-1185">Reference proteome</keyword>
<dbReference type="AlphaFoldDB" id="A0A1B0FNV4"/>
<dbReference type="VEuPathDB" id="VectorBase:GMOY005588"/>
<feature type="signal peptide" evidence="1">
    <location>
        <begin position="1"/>
        <end position="18"/>
    </location>
</feature>